<dbReference type="SUPFAM" id="SSF52402">
    <property type="entry name" value="Adenine nucleotide alpha hydrolases-like"/>
    <property type="match status" value="1"/>
</dbReference>
<dbReference type="EMBL" id="RMVG01000001">
    <property type="protein sequence ID" value="RPE04275.1"/>
    <property type="molecule type" value="Genomic_DNA"/>
</dbReference>
<accession>A0A3N4P7W5</accession>
<comment type="similarity">
    <text evidence="8">Belongs to the tRNA(Ile)-lysidine synthase family.</text>
</comment>
<dbReference type="InterPro" id="IPR012094">
    <property type="entry name" value="tRNA_Ile_lys_synt"/>
</dbReference>
<keyword evidence="5 8" id="KW-0547">Nucleotide-binding</keyword>
<proteinExistence type="inferred from homology"/>
<evidence type="ECO:0000259" key="9">
    <source>
        <dbReference type="SMART" id="SM00977"/>
    </source>
</evidence>
<keyword evidence="4 8" id="KW-0819">tRNA processing</keyword>
<name>A0A3N4P7W5_9GAMM</name>
<dbReference type="Pfam" id="PF11734">
    <property type="entry name" value="TilS_C"/>
    <property type="match status" value="1"/>
</dbReference>
<dbReference type="InterPro" id="IPR015262">
    <property type="entry name" value="tRNA_Ile_lys_synt_subst-bd"/>
</dbReference>
<dbReference type="Pfam" id="PF01171">
    <property type="entry name" value="ATP_bind_3"/>
    <property type="match status" value="1"/>
</dbReference>
<dbReference type="GO" id="GO:0006400">
    <property type="term" value="P:tRNA modification"/>
    <property type="evidence" value="ECO:0007669"/>
    <property type="project" value="UniProtKB-UniRule"/>
</dbReference>
<evidence type="ECO:0000256" key="2">
    <source>
        <dbReference type="ARBA" id="ARBA00022490"/>
    </source>
</evidence>
<comment type="function">
    <text evidence="8">Ligates lysine onto the cytidine present at position 34 of the AUA codon-specific tRNA(Ile) that contains the anticodon CAU, in an ATP-dependent manner. Cytidine is converted to lysidine, thus changing the amino acid specificity of the tRNA from methionine to isoleucine.</text>
</comment>
<dbReference type="NCBIfam" id="TIGR02432">
    <property type="entry name" value="lysidine_TilS_N"/>
    <property type="match status" value="1"/>
</dbReference>
<protein>
    <recommendedName>
        <fullName evidence="8">tRNA(Ile)-lysidine synthase</fullName>
        <ecNumber evidence="8">6.3.4.19</ecNumber>
    </recommendedName>
    <alternativeName>
        <fullName evidence="8">tRNA(Ile)-2-lysyl-cytidine synthase</fullName>
    </alternativeName>
    <alternativeName>
        <fullName evidence="8">tRNA(Ile)-lysidine synthetase</fullName>
    </alternativeName>
</protein>
<dbReference type="Proteomes" id="UP000281332">
    <property type="component" value="Unassembled WGS sequence"/>
</dbReference>
<keyword evidence="3 8" id="KW-0436">Ligase</keyword>
<keyword evidence="6 8" id="KW-0067">ATP-binding</keyword>
<dbReference type="Gene3D" id="3.40.50.620">
    <property type="entry name" value="HUPs"/>
    <property type="match status" value="1"/>
</dbReference>
<dbReference type="NCBIfam" id="TIGR02433">
    <property type="entry name" value="lysidine_TilS_C"/>
    <property type="match status" value="1"/>
</dbReference>
<dbReference type="RefSeq" id="WP_123797912.1">
    <property type="nucleotide sequence ID" value="NZ_RMVG01000001.1"/>
</dbReference>
<dbReference type="InterPro" id="IPR012796">
    <property type="entry name" value="Lysidine-tRNA-synth_C"/>
</dbReference>
<sequence length="452" mass="51446">MSLSHLDSLLPAEAALVVAFSGGLDSTVLLHQLVRWRQTHPQLRLRALHVHHGLSPCADSWAAHCLALCDAWALECDVLRVRIDAREQGVEGAARAARYQALTAAMRPDEVLLTAQHLDDQCETLLLALKRGSGPAGLAAMPARLERHGRVLLRPLLGQTRQQLETYAQQHQLRWIEDESNQDTRYDRNFLRQRLLPELQARWPHFAEACARSAALCGEQEQLLDELLAEQLAGLTQPDGSLFFAPLLKMSDARASALLRRWIAQQGATMPSRAALMRLRQEVMLSRDDAQPRLRFGHAEVRRYRDRLYWLPRYASLRDQQLFWPDRRVPLVLPQQLGVLFAQIAQPQQPGVLFAQTAQPLLRQPEADEQVSVRFYAQGYFHLVGRAGGREMKKLWQELAIPPWQRERIPLIYYNQTLVCAPGLFVTRQGAAVDKQGWQAIWQKNMHAGEQK</sequence>
<dbReference type="CDD" id="cd01992">
    <property type="entry name" value="TilS_N"/>
    <property type="match status" value="1"/>
</dbReference>
<evidence type="ECO:0000313" key="10">
    <source>
        <dbReference type="EMBL" id="RPE04275.1"/>
    </source>
</evidence>
<evidence type="ECO:0000313" key="11">
    <source>
        <dbReference type="Proteomes" id="UP000281332"/>
    </source>
</evidence>
<comment type="subcellular location">
    <subcellularLocation>
        <location evidence="1 8">Cytoplasm</location>
    </subcellularLocation>
</comment>
<evidence type="ECO:0000256" key="8">
    <source>
        <dbReference type="HAMAP-Rule" id="MF_01161"/>
    </source>
</evidence>
<dbReference type="SUPFAM" id="SSF82829">
    <property type="entry name" value="MesJ substrate recognition domain-like"/>
    <property type="match status" value="1"/>
</dbReference>
<dbReference type="PANTHER" id="PTHR43033">
    <property type="entry name" value="TRNA(ILE)-LYSIDINE SYNTHASE-RELATED"/>
    <property type="match status" value="1"/>
</dbReference>
<dbReference type="SUPFAM" id="SSF56037">
    <property type="entry name" value="PheT/TilS domain"/>
    <property type="match status" value="1"/>
</dbReference>
<evidence type="ECO:0000256" key="1">
    <source>
        <dbReference type="ARBA" id="ARBA00004496"/>
    </source>
</evidence>
<feature type="domain" description="Lysidine-tRNA(Ile) synthetase C-terminal" evidence="9">
    <location>
        <begin position="371"/>
        <end position="442"/>
    </location>
</feature>
<reference evidence="10 11" key="1">
    <citation type="submission" date="2018-11" db="EMBL/GenBank/DDBJ databases">
        <title>Whole genome sequencing of Pantoea sp. RIT388.</title>
        <authorList>
            <person name="Gan H.M."/>
            <person name="Hudson A.O."/>
        </authorList>
    </citation>
    <scope>NUCLEOTIDE SEQUENCE [LARGE SCALE GENOMIC DNA]</scope>
    <source>
        <strain evidence="10 11">RIT388</strain>
    </source>
</reference>
<dbReference type="PANTHER" id="PTHR43033:SF1">
    <property type="entry name" value="TRNA(ILE)-LYSIDINE SYNTHASE-RELATED"/>
    <property type="match status" value="1"/>
</dbReference>
<dbReference type="OrthoDB" id="9807403at2"/>
<dbReference type="InterPro" id="IPR011063">
    <property type="entry name" value="TilS/TtcA_N"/>
</dbReference>
<evidence type="ECO:0000256" key="6">
    <source>
        <dbReference type="ARBA" id="ARBA00022840"/>
    </source>
</evidence>
<dbReference type="SMART" id="SM00977">
    <property type="entry name" value="TilS_C"/>
    <property type="match status" value="1"/>
</dbReference>
<comment type="domain">
    <text evidence="8">The N-terminal region contains the highly conserved SGGXDS motif, predicted to be a P-loop motif involved in ATP binding.</text>
</comment>
<dbReference type="HAMAP" id="MF_01161">
    <property type="entry name" value="tRNA_Ile_lys_synt"/>
    <property type="match status" value="1"/>
</dbReference>
<keyword evidence="2 8" id="KW-0963">Cytoplasm</keyword>
<dbReference type="InterPro" id="IPR014729">
    <property type="entry name" value="Rossmann-like_a/b/a_fold"/>
</dbReference>
<dbReference type="InterPro" id="IPR012795">
    <property type="entry name" value="tRNA_Ile_lys_synt_N"/>
</dbReference>
<gene>
    <name evidence="8 10" type="primary">tilS</name>
    <name evidence="10" type="ORF">BBB56_00060</name>
</gene>
<dbReference type="Gene3D" id="1.20.59.20">
    <property type="match status" value="1"/>
</dbReference>
<dbReference type="AlphaFoldDB" id="A0A3N4P7W5"/>
<dbReference type="NCBIfam" id="NF007942">
    <property type="entry name" value="PRK10660.1"/>
    <property type="match status" value="1"/>
</dbReference>
<organism evidence="10 11">
    <name type="scientific">Candidatus Pantoea deserta</name>
    <dbReference type="NCBI Taxonomy" id="1869313"/>
    <lineage>
        <taxon>Bacteria</taxon>
        <taxon>Pseudomonadati</taxon>
        <taxon>Pseudomonadota</taxon>
        <taxon>Gammaproteobacteria</taxon>
        <taxon>Enterobacterales</taxon>
        <taxon>Erwiniaceae</taxon>
        <taxon>Pantoea</taxon>
    </lineage>
</organism>
<dbReference type="EC" id="6.3.4.19" evidence="8"/>
<evidence type="ECO:0000256" key="7">
    <source>
        <dbReference type="ARBA" id="ARBA00048539"/>
    </source>
</evidence>
<evidence type="ECO:0000256" key="4">
    <source>
        <dbReference type="ARBA" id="ARBA00022694"/>
    </source>
</evidence>
<dbReference type="Pfam" id="PF09179">
    <property type="entry name" value="TilS"/>
    <property type="match status" value="1"/>
</dbReference>
<dbReference type="GO" id="GO:0005524">
    <property type="term" value="F:ATP binding"/>
    <property type="evidence" value="ECO:0007669"/>
    <property type="project" value="UniProtKB-UniRule"/>
</dbReference>
<dbReference type="GO" id="GO:0032267">
    <property type="term" value="F:tRNA(Ile)-lysidine synthase activity"/>
    <property type="evidence" value="ECO:0007669"/>
    <property type="project" value="UniProtKB-EC"/>
</dbReference>
<feature type="binding site" evidence="8">
    <location>
        <begin position="21"/>
        <end position="26"/>
    </location>
    <ligand>
        <name>ATP</name>
        <dbReference type="ChEBI" id="CHEBI:30616"/>
    </ligand>
</feature>
<comment type="caution">
    <text evidence="10">The sequence shown here is derived from an EMBL/GenBank/DDBJ whole genome shotgun (WGS) entry which is preliminary data.</text>
</comment>
<dbReference type="GO" id="GO:0005737">
    <property type="term" value="C:cytoplasm"/>
    <property type="evidence" value="ECO:0007669"/>
    <property type="project" value="UniProtKB-SubCell"/>
</dbReference>
<comment type="catalytic activity">
    <reaction evidence="7 8">
        <text>cytidine(34) in tRNA(Ile2) + L-lysine + ATP = lysidine(34) in tRNA(Ile2) + AMP + diphosphate + H(+)</text>
        <dbReference type="Rhea" id="RHEA:43744"/>
        <dbReference type="Rhea" id="RHEA-COMP:10625"/>
        <dbReference type="Rhea" id="RHEA-COMP:10670"/>
        <dbReference type="ChEBI" id="CHEBI:15378"/>
        <dbReference type="ChEBI" id="CHEBI:30616"/>
        <dbReference type="ChEBI" id="CHEBI:32551"/>
        <dbReference type="ChEBI" id="CHEBI:33019"/>
        <dbReference type="ChEBI" id="CHEBI:82748"/>
        <dbReference type="ChEBI" id="CHEBI:83665"/>
        <dbReference type="ChEBI" id="CHEBI:456215"/>
        <dbReference type="EC" id="6.3.4.19"/>
    </reaction>
</comment>
<evidence type="ECO:0000256" key="5">
    <source>
        <dbReference type="ARBA" id="ARBA00022741"/>
    </source>
</evidence>
<evidence type="ECO:0000256" key="3">
    <source>
        <dbReference type="ARBA" id="ARBA00022598"/>
    </source>
</evidence>
<keyword evidence="11" id="KW-1185">Reference proteome</keyword>